<evidence type="ECO:0000313" key="2">
    <source>
        <dbReference type="EMBL" id="SKB68383.1"/>
    </source>
</evidence>
<protein>
    <recommendedName>
        <fullName evidence="4">PEP-CTERM protein-sorting domain-containing protein</fullName>
    </recommendedName>
</protein>
<gene>
    <name evidence="2" type="ORF">SAMN05660226_02636</name>
</gene>
<feature type="transmembrane region" description="Helical" evidence="1">
    <location>
        <begin position="37"/>
        <end position="54"/>
    </location>
</feature>
<name>A0A1T5DA06_9SPHI</name>
<organism evidence="2 3">
    <name type="scientific">Parapedobacter luteus</name>
    <dbReference type="NCBI Taxonomy" id="623280"/>
    <lineage>
        <taxon>Bacteria</taxon>
        <taxon>Pseudomonadati</taxon>
        <taxon>Bacteroidota</taxon>
        <taxon>Sphingobacteriia</taxon>
        <taxon>Sphingobacteriales</taxon>
        <taxon>Sphingobacteriaceae</taxon>
        <taxon>Parapedobacter</taxon>
    </lineage>
</organism>
<evidence type="ECO:0000256" key="1">
    <source>
        <dbReference type="SAM" id="Phobius"/>
    </source>
</evidence>
<sequence length="63" mass="7279">MKKLQQIITHPYFSYVYLFVVVFCIICLLVLPQGHPLTTGAVAVGLALFVLHRYRKYLLRKQG</sequence>
<feature type="transmembrane region" description="Helical" evidence="1">
    <location>
        <begin position="12"/>
        <end position="31"/>
    </location>
</feature>
<accession>A0A1T5DA06</accession>
<evidence type="ECO:0000313" key="3">
    <source>
        <dbReference type="Proteomes" id="UP000190541"/>
    </source>
</evidence>
<dbReference type="STRING" id="623280.SAMN05660226_02636"/>
<dbReference type="RefSeq" id="WP_079717318.1">
    <property type="nucleotide sequence ID" value="NZ_FUYS01000006.1"/>
</dbReference>
<keyword evidence="3" id="KW-1185">Reference proteome</keyword>
<keyword evidence="1" id="KW-0812">Transmembrane</keyword>
<dbReference type="AlphaFoldDB" id="A0A1T5DA06"/>
<dbReference type="EMBL" id="FUYS01000006">
    <property type="protein sequence ID" value="SKB68383.1"/>
    <property type="molecule type" value="Genomic_DNA"/>
</dbReference>
<keyword evidence="1" id="KW-0472">Membrane</keyword>
<proteinExistence type="predicted"/>
<keyword evidence="1" id="KW-1133">Transmembrane helix</keyword>
<dbReference type="OrthoDB" id="9936582at2"/>
<dbReference type="Proteomes" id="UP000190541">
    <property type="component" value="Unassembled WGS sequence"/>
</dbReference>
<reference evidence="2 3" key="1">
    <citation type="submission" date="2017-02" db="EMBL/GenBank/DDBJ databases">
        <authorList>
            <person name="Peterson S.W."/>
        </authorList>
    </citation>
    <scope>NUCLEOTIDE SEQUENCE [LARGE SCALE GENOMIC DNA]</scope>
    <source>
        <strain evidence="2 3">DSM 22899</strain>
    </source>
</reference>
<evidence type="ECO:0008006" key="4">
    <source>
        <dbReference type="Google" id="ProtNLM"/>
    </source>
</evidence>